<evidence type="ECO:0000256" key="4">
    <source>
        <dbReference type="ARBA" id="ARBA00022801"/>
    </source>
</evidence>
<evidence type="ECO:0000256" key="3">
    <source>
        <dbReference type="ARBA" id="ARBA00022729"/>
    </source>
</evidence>
<evidence type="ECO:0000313" key="8">
    <source>
        <dbReference type="Proteomes" id="UP000717585"/>
    </source>
</evidence>
<dbReference type="InterPro" id="IPR042269">
    <property type="entry name" value="Ser_carbopepase_S28_SKS"/>
</dbReference>
<dbReference type="InterPro" id="IPR008758">
    <property type="entry name" value="Peptidase_S28"/>
</dbReference>
<accession>A0A8J6DZK6</accession>
<dbReference type="Pfam" id="PF05577">
    <property type="entry name" value="Peptidase_S28"/>
    <property type="match status" value="1"/>
</dbReference>
<keyword evidence="8" id="KW-1185">Reference proteome</keyword>
<dbReference type="PANTHER" id="PTHR11010">
    <property type="entry name" value="PROTEASE S28 PRO-X CARBOXYPEPTIDASE-RELATED"/>
    <property type="match status" value="1"/>
</dbReference>
<name>A0A8J6DZK6_9EUKA</name>
<dbReference type="InterPro" id="IPR029058">
    <property type="entry name" value="AB_hydrolase_fold"/>
</dbReference>
<evidence type="ECO:0000256" key="5">
    <source>
        <dbReference type="ARBA" id="ARBA00023180"/>
    </source>
</evidence>
<dbReference type="AlphaFoldDB" id="A0A8J6DZK6"/>
<dbReference type="SUPFAM" id="SSF53474">
    <property type="entry name" value="alpha/beta-Hydrolases"/>
    <property type="match status" value="1"/>
</dbReference>
<feature type="signal peptide" evidence="6">
    <location>
        <begin position="1"/>
        <end position="19"/>
    </location>
</feature>
<sequence length="483" mass="53078">MKLLVTLLVLQCMLAVVFGARPSHLSAHNEMIKKQQEDGMFFDAAAPVQYFDQYVDHFVDRSARATFKQRFWVNDTMYQPGGPIFLLCGGEGPASALEVAGFFWINNIAERYNGAVVSVEHRFYGESQPFTRITTDKLALLSSAQALEDFAVFASEFPRKFPKFAGSEWVSVGGSYSGNLSAWLRMKYPHIFKAALSESAPVLALDNFTQYFMTTQATLGPTCSAVVKSIFDEAAKCYSTKGQSCTLPENLSPKMGWAQMSALDYSSFMSAMTGVVANTVQYDKDWATGLTVIDMCAQLEAAAAKGTTQLHTLFAELNEFMGPVDASYADDVAELKTHTPGDAGQSWTWQTCNDAFGYFQPSSALSSQLLPSGSITLTYYHQLCKDAFGIDVTNLAARIAETNIHYGARIIVSSNIAFLTNSEDPWHNLGVLEPLKYCQNCVVHQTQGHAHCASMYAPRSSDDAAIKETRALQLAMLDALFSH</sequence>
<keyword evidence="5" id="KW-0325">Glycoprotein</keyword>
<dbReference type="Gene3D" id="3.40.50.1820">
    <property type="entry name" value="alpha/beta hydrolase"/>
    <property type="match status" value="1"/>
</dbReference>
<evidence type="ECO:0000313" key="7">
    <source>
        <dbReference type="EMBL" id="KAG9390863.1"/>
    </source>
</evidence>
<organism evidence="7 8">
    <name type="scientific">Carpediemonas membranifera</name>
    <dbReference type="NCBI Taxonomy" id="201153"/>
    <lineage>
        <taxon>Eukaryota</taxon>
        <taxon>Metamonada</taxon>
        <taxon>Carpediemonas-like organisms</taxon>
        <taxon>Carpediemonas</taxon>
    </lineage>
</organism>
<gene>
    <name evidence="7" type="ORF">J8273_7127</name>
</gene>
<reference evidence="7" key="1">
    <citation type="submission" date="2021-05" db="EMBL/GenBank/DDBJ databases">
        <title>A free-living protist that lacks canonical eukaryotic 1 DNA replication and segregation systems.</title>
        <authorList>
            <person name="Salas-Leiva D.E."/>
            <person name="Tromer E.C."/>
            <person name="Curtis B.A."/>
            <person name="Jerlstrom-Hultqvist J."/>
            <person name="Kolisko M."/>
            <person name="Yi Z."/>
            <person name="Salas-Leiva J.S."/>
            <person name="Gallot-Lavallee L."/>
            <person name="Kops G.J.P.L."/>
            <person name="Archibald J.M."/>
            <person name="Simpson A.G.B."/>
            <person name="Roger A.J."/>
        </authorList>
    </citation>
    <scope>NUCLEOTIDE SEQUENCE</scope>
    <source>
        <strain evidence="7">BICM</strain>
    </source>
</reference>
<keyword evidence="3 6" id="KW-0732">Signal</keyword>
<dbReference type="EMBL" id="JAHDYR010000062">
    <property type="protein sequence ID" value="KAG9390863.1"/>
    <property type="molecule type" value="Genomic_DNA"/>
</dbReference>
<feature type="chain" id="PRO_5035239528" evidence="6">
    <location>
        <begin position="20"/>
        <end position="483"/>
    </location>
</feature>
<dbReference type="Gene3D" id="1.20.120.980">
    <property type="entry name" value="Serine carboxypeptidase S28, SKS domain"/>
    <property type="match status" value="1"/>
</dbReference>
<keyword evidence="4" id="KW-0378">Hydrolase</keyword>
<proteinExistence type="inferred from homology"/>
<evidence type="ECO:0000256" key="1">
    <source>
        <dbReference type="ARBA" id="ARBA00011079"/>
    </source>
</evidence>
<comment type="caution">
    <text evidence="7">The sequence shown here is derived from an EMBL/GenBank/DDBJ whole genome shotgun (WGS) entry which is preliminary data.</text>
</comment>
<evidence type="ECO:0000256" key="6">
    <source>
        <dbReference type="SAM" id="SignalP"/>
    </source>
</evidence>
<dbReference type="OrthoDB" id="1735038at2759"/>
<dbReference type="PANTHER" id="PTHR11010:SF117">
    <property type="entry name" value="SERINE PROTEASE 16"/>
    <property type="match status" value="1"/>
</dbReference>
<evidence type="ECO:0000256" key="2">
    <source>
        <dbReference type="ARBA" id="ARBA00022670"/>
    </source>
</evidence>
<protein>
    <submittedName>
        <fullName evidence="7">Peptidase S28</fullName>
    </submittedName>
</protein>
<comment type="similarity">
    <text evidence="1">Belongs to the peptidase S28 family.</text>
</comment>
<dbReference type="GO" id="GO:0008239">
    <property type="term" value="F:dipeptidyl-peptidase activity"/>
    <property type="evidence" value="ECO:0007669"/>
    <property type="project" value="TreeGrafter"/>
</dbReference>
<keyword evidence="2" id="KW-0645">Protease</keyword>
<dbReference type="GO" id="GO:0006508">
    <property type="term" value="P:proteolysis"/>
    <property type="evidence" value="ECO:0007669"/>
    <property type="project" value="UniProtKB-KW"/>
</dbReference>
<dbReference type="Proteomes" id="UP000717585">
    <property type="component" value="Unassembled WGS sequence"/>
</dbReference>
<dbReference type="GO" id="GO:0070008">
    <property type="term" value="F:serine-type exopeptidase activity"/>
    <property type="evidence" value="ECO:0007669"/>
    <property type="project" value="InterPro"/>
</dbReference>